<proteinExistence type="predicted"/>
<evidence type="ECO:0008006" key="3">
    <source>
        <dbReference type="Google" id="ProtNLM"/>
    </source>
</evidence>
<keyword evidence="2" id="KW-1185">Reference proteome</keyword>
<dbReference type="OrthoDB" id="5689995at2"/>
<gene>
    <name evidence="1" type="ORF">E4634_14370</name>
</gene>
<accession>A0A4Z0LZQ3</accession>
<name>A0A4Z0LZQ3_9GAMM</name>
<evidence type="ECO:0000313" key="1">
    <source>
        <dbReference type="EMBL" id="TGD72700.1"/>
    </source>
</evidence>
<dbReference type="EMBL" id="SRLE01000009">
    <property type="protein sequence ID" value="TGD72700.1"/>
    <property type="molecule type" value="Genomic_DNA"/>
</dbReference>
<dbReference type="Proteomes" id="UP000298050">
    <property type="component" value="Unassembled WGS sequence"/>
</dbReference>
<reference evidence="1 2" key="1">
    <citation type="submission" date="2019-04" db="EMBL/GenBank/DDBJ databases">
        <title>Taxonomy of novel Haliea sp. from mangrove soil of West Coast of India.</title>
        <authorList>
            <person name="Verma A."/>
            <person name="Kumar P."/>
            <person name="Krishnamurthi S."/>
        </authorList>
    </citation>
    <scope>NUCLEOTIDE SEQUENCE [LARGE SCALE GENOMIC DNA]</scope>
    <source>
        <strain evidence="1 2">SAOS-164</strain>
    </source>
</reference>
<evidence type="ECO:0000313" key="2">
    <source>
        <dbReference type="Proteomes" id="UP000298050"/>
    </source>
</evidence>
<protein>
    <recommendedName>
        <fullName evidence="3">YtfJ family protein</fullName>
    </recommendedName>
</protein>
<comment type="caution">
    <text evidence="1">The sequence shown here is derived from an EMBL/GenBank/DDBJ whole genome shotgun (WGS) entry which is preliminary data.</text>
</comment>
<organism evidence="1 2">
    <name type="scientific">Mangrovimicrobium sediminis</name>
    <dbReference type="NCBI Taxonomy" id="2562682"/>
    <lineage>
        <taxon>Bacteria</taxon>
        <taxon>Pseudomonadati</taxon>
        <taxon>Pseudomonadota</taxon>
        <taxon>Gammaproteobacteria</taxon>
        <taxon>Cellvibrionales</taxon>
        <taxon>Halieaceae</taxon>
        <taxon>Mangrovimicrobium</taxon>
    </lineage>
</organism>
<dbReference type="Pfam" id="PF09695">
    <property type="entry name" value="YtfJ_HI0045"/>
    <property type="match status" value="1"/>
</dbReference>
<dbReference type="AlphaFoldDB" id="A0A4Z0LZQ3"/>
<dbReference type="InterPro" id="IPR006513">
    <property type="entry name" value="YtfJ_HI0045"/>
</dbReference>
<sequence length="206" mass="21831">MIRVGKIDYCRRRNAPMQRIVTLGLVLALLLAGPAQGASIEVGAPLAPLAVEEDGECVLDGDDTRFVPWDSGSLQGKVQVLEYVAARAGVDDIHMTFFVALKDAALPRDKYQITRVVNSDDALWGTSGLVVGEIEKTKRAQPGVDLVVDAQGLGQQQWALEKKTAALIILDASGTVLFFDQGEITASEVDTALAAVRNAVAASAGD</sequence>